<reference evidence="7 8" key="1">
    <citation type="journal article" date="2011" name="Proc. Natl. Acad. Sci. U.S.A.">
        <title>Evolutionary erosion of yeast sex chromosomes by mating-type switching accidents.</title>
        <authorList>
            <person name="Gordon J.L."/>
            <person name="Armisen D."/>
            <person name="Proux-Wera E."/>
            <person name="Oheigeartaigh S.S."/>
            <person name="Byrne K.P."/>
            <person name="Wolfe K.H."/>
        </authorList>
    </citation>
    <scope>NUCLEOTIDE SEQUENCE [LARGE SCALE GENOMIC DNA]</scope>
    <source>
        <strain evidence="8">ATCC MYA-139 / BCRC 22969 / CBS 8797 / CCRC 22969 / KCTC 17520 / NBRC 10181 / NCYC 3082</strain>
    </source>
</reference>
<gene>
    <name evidence="7" type="primary">KNAG0K00960</name>
    <name evidence="7" type="ordered locus">KNAG_0K00960</name>
</gene>
<comment type="subcellular location">
    <subcellularLocation>
        <location evidence="1">Membrane</location>
        <topology evidence="1">Multi-pass membrane protein</topology>
    </subcellularLocation>
</comment>
<dbReference type="GO" id="GO:0016567">
    <property type="term" value="P:protein ubiquitination"/>
    <property type="evidence" value="ECO:0007669"/>
    <property type="project" value="EnsemblFungi"/>
</dbReference>
<feature type="region of interest" description="Disordered" evidence="5">
    <location>
        <begin position="254"/>
        <end position="297"/>
    </location>
</feature>
<dbReference type="KEGG" id="kng:KNAG_0K00960"/>
<keyword evidence="2 6" id="KW-0812">Transmembrane</keyword>
<dbReference type="GO" id="GO:0140624">
    <property type="term" value="P:EGAD pathway"/>
    <property type="evidence" value="ECO:0007669"/>
    <property type="project" value="EnsemblFungi"/>
</dbReference>
<accession>J7SAT8</accession>
<sequence>MSMETPVGLFQYPVTKLCMVSCAVVPLVASVAGWKYHFLLQFDPFLSLHHQYYRLLLFQIGCLNESDVALMVLIWYHFRQIERVFGSLKYINLISLVFVYTTVLLAVLNTVMNYVLPGWFWNRYPTGALPILLALFHFYKEYTPKIYEFEVFLAPFIRPKDKLVIKLSDQFLVNALIALAMLNQGAIGVATGFISWMIGVFIDNGILVGLSTWKLPLMARLLSTRARTSINAADQTTSAIDTPQRVRTQDILQDTQAAAPARNDTPSTAGITTPEDSEPNDEPVRPLRTQFLDTFRR</sequence>
<dbReference type="STRING" id="1071383.J7SAT8"/>
<dbReference type="SUPFAM" id="SSF144091">
    <property type="entry name" value="Rhomboid-like"/>
    <property type="match status" value="1"/>
</dbReference>
<reference evidence="8" key="2">
    <citation type="submission" date="2012-08" db="EMBL/GenBank/DDBJ databases">
        <title>Genome sequence of Kazachstania naganishii.</title>
        <authorList>
            <person name="Gordon J.L."/>
            <person name="Armisen D."/>
            <person name="Proux-Wera E."/>
            <person name="OhEigeartaigh S.S."/>
            <person name="Byrne K.P."/>
            <person name="Wolfe K.H."/>
        </authorList>
    </citation>
    <scope>NUCLEOTIDE SEQUENCE [LARGE SCALE GENOMIC DNA]</scope>
    <source>
        <strain evidence="8">ATCC MYA-139 / BCRC 22969 / CBS 8797 / CCRC 22969 / KCTC 17520 / NBRC 10181 / NCYC 3082</strain>
    </source>
</reference>
<dbReference type="eggNOG" id="KOG4463">
    <property type="taxonomic scope" value="Eukaryota"/>
</dbReference>
<feature type="transmembrane region" description="Helical" evidence="6">
    <location>
        <begin position="12"/>
        <end position="36"/>
    </location>
</feature>
<evidence type="ECO:0000256" key="2">
    <source>
        <dbReference type="ARBA" id="ARBA00022692"/>
    </source>
</evidence>
<protein>
    <recommendedName>
        <fullName evidence="9">Derlin</fullName>
    </recommendedName>
</protein>
<evidence type="ECO:0000256" key="5">
    <source>
        <dbReference type="SAM" id="MobiDB-lite"/>
    </source>
</evidence>
<evidence type="ECO:0000313" key="8">
    <source>
        <dbReference type="Proteomes" id="UP000006310"/>
    </source>
</evidence>
<dbReference type="HOGENOM" id="CLU_057574_1_0_1"/>
<dbReference type="InterPro" id="IPR035952">
    <property type="entry name" value="Rhomboid-like_sf"/>
</dbReference>
<dbReference type="AlphaFoldDB" id="J7SAT8"/>
<proteinExistence type="predicted"/>
<evidence type="ECO:0000256" key="6">
    <source>
        <dbReference type="SAM" id="Phobius"/>
    </source>
</evidence>
<evidence type="ECO:0000256" key="3">
    <source>
        <dbReference type="ARBA" id="ARBA00022989"/>
    </source>
</evidence>
<keyword evidence="4 6" id="KW-0472">Membrane</keyword>
<dbReference type="GeneID" id="34528228"/>
<feature type="transmembrane region" description="Helical" evidence="6">
    <location>
        <begin position="56"/>
        <end position="78"/>
    </location>
</feature>
<dbReference type="RefSeq" id="XP_022466706.1">
    <property type="nucleotide sequence ID" value="XM_022610406.1"/>
</dbReference>
<evidence type="ECO:0000313" key="7">
    <source>
        <dbReference type="EMBL" id="CCK72461.1"/>
    </source>
</evidence>
<dbReference type="EMBL" id="HE978324">
    <property type="protein sequence ID" value="CCK72461.1"/>
    <property type="molecule type" value="Genomic_DNA"/>
</dbReference>
<evidence type="ECO:0008006" key="9">
    <source>
        <dbReference type="Google" id="ProtNLM"/>
    </source>
</evidence>
<keyword evidence="3 6" id="KW-1133">Transmembrane helix</keyword>
<dbReference type="Proteomes" id="UP000006310">
    <property type="component" value="Chromosome 11"/>
</dbReference>
<dbReference type="OMA" id="RYRQFWR"/>
<keyword evidence="8" id="KW-1185">Reference proteome</keyword>
<organism evidence="7 8">
    <name type="scientific">Huiozyma naganishii (strain ATCC MYA-139 / BCRC 22969 / CBS 8797 / KCTC 17520 / NBRC 10181 / NCYC 3082 / Yp74L-3)</name>
    <name type="common">Yeast</name>
    <name type="synonym">Kazachstania naganishii</name>
    <dbReference type="NCBI Taxonomy" id="1071383"/>
    <lineage>
        <taxon>Eukaryota</taxon>
        <taxon>Fungi</taxon>
        <taxon>Dikarya</taxon>
        <taxon>Ascomycota</taxon>
        <taxon>Saccharomycotina</taxon>
        <taxon>Saccharomycetes</taxon>
        <taxon>Saccharomycetales</taxon>
        <taxon>Saccharomycetaceae</taxon>
        <taxon>Huiozyma</taxon>
    </lineage>
</organism>
<feature type="transmembrane region" description="Helical" evidence="6">
    <location>
        <begin position="90"/>
        <end position="112"/>
    </location>
</feature>
<evidence type="ECO:0000256" key="4">
    <source>
        <dbReference type="ARBA" id="ARBA00023136"/>
    </source>
</evidence>
<feature type="transmembrane region" description="Helical" evidence="6">
    <location>
        <begin position="193"/>
        <end position="213"/>
    </location>
</feature>
<evidence type="ECO:0000256" key="1">
    <source>
        <dbReference type="ARBA" id="ARBA00004141"/>
    </source>
</evidence>
<name>J7SAT8_HUIN7</name>
<dbReference type="OrthoDB" id="272778at2759"/>
<dbReference type="GO" id="GO:0044695">
    <property type="term" value="C:Dsc E3 ubiquitin ligase complex"/>
    <property type="evidence" value="ECO:0007669"/>
    <property type="project" value="EnsemblFungi"/>
</dbReference>